<sequence>MLRSFIVLQLLLLVSPAYGADKCPPIFGEFECPLNYNCVDSTCASSDGIAAPWECDKVTCPESKRCFKGRCYEAKGLVCNRNVIVANMSAKSIISDCGMQGKCVNGRCVEDRCIGVICKLNEICRDGTCVEMVNKFCINDFDCGPNLDCVSNKCVYFEKALPCHCDPAETCQQGRCYPDSKCAHITCGEGQLCSDGICISAIGRDCSQEECQGGTVCIQGHCALDECKNRCPVDYACRRGQCRHLQGLICQTECPSPYECVDGLCTRDDCSQKICQVGEVCENGFCIRVEGRLCSLAVRDCGEGFECESNICRDKVLL</sequence>
<dbReference type="WBParaSite" id="EVEC_0001139801-mRNA-1">
    <property type="protein sequence ID" value="EVEC_0001139801-mRNA-1"/>
    <property type="gene ID" value="EVEC_0001139801"/>
</dbReference>
<evidence type="ECO:0000256" key="1">
    <source>
        <dbReference type="SAM" id="SignalP"/>
    </source>
</evidence>
<feature type="signal peptide" evidence="1">
    <location>
        <begin position="1"/>
        <end position="19"/>
    </location>
</feature>
<dbReference type="PANTHER" id="PTHR36519">
    <property type="entry name" value="FIP (FUNGUS-INDUCED PROTEIN) RELATED-RELATED"/>
    <property type="match status" value="1"/>
</dbReference>
<proteinExistence type="predicted"/>
<dbReference type="STRING" id="51028.A0A0N4VKL0"/>
<reference evidence="4" key="1">
    <citation type="submission" date="2017-02" db="UniProtKB">
        <authorList>
            <consortium name="WormBaseParasite"/>
        </authorList>
    </citation>
    <scope>IDENTIFICATION</scope>
</reference>
<gene>
    <name evidence="2" type="ORF">EVEC_LOCUS10706</name>
</gene>
<dbReference type="EMBL" id="UXUI01011116">
    <property type="protein sequence ID" value="VDD95955.1"/>
    <property type="molecule type" value="Genomic_DNA"/>
</dbReference>
<feature type="chain" id="PRO_5043123009" evidence="1">
    <location>
        <begin position="20"/>
        <end position="318"/>
    </location>
</feature>
<reference evidence="2 3" key="2">
    <citation type="submission" date="2018-10" db="EMBL/GenBank/DDBJ databases">
        <authorList>
            <consortium name="Pathogen Informatics"/>
        </authorList>
    </citation>
    <scope>NUCLEOTIDE SEQUENCE [LARGE SCALE GENOMIC DNA]</scope>
</reference>
<organism evidence="4">
    <name type="scientific">Enterobius vermicularis</name>
    <name type="common">Human pinworm</name>
    <dbReference type="NCBI Taxonomy" id="51028"/>
    <lineage>
        <taxon>Eukaryota</taxon>
        <taxon>Metazoa</taxon>
        <taxon>Ecdysozoa</taxon>
        <taxon>Nematoda</taxon>
        <taxon>Chromadorea</taxon>
        <taxon>Rhabditida</taxon>
        <taxon>Spirurina</taxon>
        <taxon>Oxyuridomorpha</taxon>
        <taxon>Oxyuroidea</taxon>
        <taxon>Oxyuridae</taxon>
        <taxon>Enterobius</taxon>
    </lineage>
</organism>
<dbReference type="OrthoDB" id="4405280at2759"/>
<accession>A0A0N4VKL0</accession>
<dbReference type="AlphaFoldDB" id="A0A0N4VKL0"/>
<evidence type="ECO:0000313" key="4">
    <source>
        <dbReference type="WBParaSite" id="EVEC_0001139801-mRNA-1"/>
    </source>
</evidence>
<keyword evidence="3" id="KW-1185">Reference proteome</keyword>
<keyword evidence="1" id="KW-0732">Signal</keyword>
<dbReference type="PANTHER" id="PTHR36519:SF6">
    <property type="entry name" value="LATE NODULIN-RELATED"/>
    <property type="match status" value="1"/>
</dbReference>
<evidence type="ECO:0000313" key="3">
    <source>
        <dbReference type="Proteomes" id="UP000274131"/>
    </source>
</evidence>
<protein>
    <submittedName>
        <fullName evidence="4">Tenascin-like</fullName>
    </submittedName>
</protein>
<dbReference type="Proteomes" id="UP000274131">
    <property type="component" value="Unassembled WGS sequence"/>
</dbReference>
<name>A0A0N4VKL0_ENTVE</name>
<evidence type="ECO:0000313" key="2">
    <source>
        <dbReference type="EMBL" id="VDD95955.1"/>
    </source>
</evidence>